<dbReference type="AlphaFoldDB" id="A0A2T0W3G5"/>
<evidence type="ECO:0000259" key="1">
    <source>
        <dbReference type="Pfam" id="PF13403"/>
    </source>
</evidence>
<comment type="caution">
    <text evidence="2">The sequence shown here is derived from an EMBL/GenBank/DDBJ whole genome shotgun (WGS) entry which is preliminary data.</text>
</comment>
<dbReference type="InterPro" id="IPR028992">
    <property type="entry name" value="Hedgehog/Intein_dom"/>
</dbReference>
<dbReference type="SUPFAM" id="SSF51294">
    <property type="entry name" value="Hedgehog/intein (Hint) domain"/>
    <property type="match status" value="1"/>
</dbReference>
<dbReference type="Proteomes" id="UP000238007">
    <property type="component" value="Unassembled WGS sequence"/>
</dbReference>
<accession>A0A2T0W3G5</accession>
<evidence type="ECO:0000313" key="3">
    <source>
        <dbReference type="Proteomes" id="UP000238007"/>
    </source>
</evidence>
<dbReference type="OrthoDB" id="6305173at2"/>
<feature type="domain" description="Hedgehog/Intein (Hint)" evidence="1">
    <location>
        <begin position="69"/>
        <end position="212"/>
    </location>
</feature>
<dbReference type="InterPro" id="IPR036844">
    <property type="entry name" value="Hint_dom_sf"/>
</dbReference>
<evidence type="ECO:0000313" key="2">
    <source>
        <dbReference type="EMBL" id="PRY79743.1"/>
    </source>
</evidence>
<dbReference type="EMBL" id="PVTP01000002">
    <property type="protein sequence ID" value="PRY79743.1"/>
    <property type="molecule type" value="Genomic_DNA"/>
</dbReference>
<sequence length="257" mass="28312">MNPPLNTGADPTIGTTNTEAARRSRYAASNIPTRKYEISYLLPNGDIAEMSRIAPALPAFENAFGALGRGAMVVTSNGPMTIEDLLPGDRVRLANGEFETLLWRGAMLIQPDDTNTNSENNCLTRITAESLGPSRPSPDLILGPTAHILHRATGVRTLTGKRAAFIPVRDFIDGSQFIELRPAQPVNVFQLGFSRQESILVNGIEIESMHPGTFFALGLRGEMLVQYLSLFPHKIDLDDFGEMRNPRLRLRDLELLE</sequence>
<proteinExistence type="predicted"/>
<dbReference type="Pfam" id="PF13403">
    <property type="entry name" value="Hint_2"/>
    <property type="match status" value="1"/>
</dbReference>
<reference evidence="2 3" key="1">
    <citation type="submission" date="2018-03" db="EMBL/GenBank/DDBJ databases">
        <title>Genomic Encyclopedia of Archaeal and Bacterial Type Strains, Phase II (KMG-II): from individual species to whole genera.</title>
        <authorList>
            <person name="Goeker M."/>
        </authorList>
    </citation>
    <scope>NUCLEOTIDE SEQUENCE [LARGE SCALE GENOMIC DNA]</scope>
    <source>
        <strain evidence="2 3">DSM 101533</strain>
    </source>
</reference>
<organism evidence="2 3">
    <name type="scientific">Yoonia maritima</name>
    <dbReference type="NCBI Taxonomy" id="1435347"/>
    <lineage>
        <taxon>Bacteria</taxon>
        <taxon>Pseudomonadati</taxon>
        <taxon>Pseudomonadota</taxon>
        <taxon>Alphaproteobacteria</taxon>
        <taxon>Rhodobacterales</taxon>
        <taxon>Paracoccaceae</taxon>
        <taxon>Yoonia</taxon>
    </lineage>
</organism>
<dbReference type="RefSeq" id="WP_106355216.1">
    <property type="nucleotide sequence ID" value="NZ_PVTP01000002.1"/>
</dbReference>
<protein>
    <submittedName>
        <fullName evidence="2">Hint domain-containing protein</fullName>
    </submittedName>
</protein>
<keyword evidence="3" id="KW-1185">Reference proteome</keyword>
<name>A0A2T0W3G5_9RHOB</name>
<gene>
    <name evidence="2" type="ORF">CLV80_102389</name>
</gene>